<protein>
    <recommendedName>
        <fullName evidence="5">CUB domain-containing protein</fullName>
    </recommendedName>
</protein>
<dbReference type="Pfam" id="PF00431">
    <property type="entry name" value="CUB"/>
    <property type="match status" value="1"/>
</dbReference>
<dbReference type="Gene3D" id="2.60.120.290">
    <property type="entry name" value="Spermadhesin, CUB domain"/>
    <property type="match status" value="1"/>
</dbReference>
<evidence type="ECO:0000256" key="4">
    <source>
        <dbReference type="SAM" id="Phobius"/>
    </source>
</evidence>
<keyword evidence="2" id="KW-1015">Disulfide bond</keyword>
<evidence type="ECO:0000256" key="2">
    <source>
        <dbReference type="ARBA" id="ARBA00023157"/>
    </source>
</evidence>
<dbReference type="AlphaFoldDB" id="A0A5E4PKE0"/>
<keyword evidence="4" id="KW-0812">Transmembrane</keyword>
<comment type="caution">
    <text evidence="3">Lacks conserved residue(s) required for the propagation of feature annotation.</text>
</comment>
<feature type="domain" description="CUB" evidence="5">
    <location>
        <begin position="40"/>
        <end position="159"/>
    </location>
</feature>
<evidence type="ECO:0000259" key="5">
    <source>
        <dbReference type="PROSITE" id="PS01180"/>
    </source>
</evidence>
<keyword evidence="7" id="KW-1185">Reference proteome</keyword>
<dbReference type="PROSITE" id="PS01180">
    <property type="entry name" value="CUB"/>
    <property type="match status" value="1"/>
</dbReference>
<gene>
    <name evidence="6" type="ORF">LSINAPIS_LOCUS205</name>
</gene>
<evidence type="ECO:0000256" key="1">
    <source>
        <dbReference type="ARBA" id="ARBA00022737"/>
    </source>
</evidence>
<dbReference type="PANTHER" id="PTHR24251">
    <property type="entry name" value="OVOCHYMASE-RELATED"/>
    <property type="match status" value="1"/>
</dbReference>
<organism evidence="6 7">
    <name type="scientific">Leptidea sinapis</name>
    <dbReference type="NCBI Taxonomy" id="189913"/>
    <lineage>
        <taxon>Eukaryota</taxon>
        <taxon>Metazoa</taxon>
        <taxon>Ecdysozoa</taxon>
        <taxon>Arthropoda</taxon>
        <taxon>Hexapoda</taxon>
        <taxon>Insecta</taxon>
        <taxon>Pterygota</taxon>
        <taxon>Neoptera</taxon>
        <taxon>Endopterygota</taxon>
        <taxon>Lepidoptera</taxon>
        <taxon>Glossata</taxon>
        <taxon>Ditrysia</taxon>
        <taxon>Papilionoidea</taxon>
        <taxon>Pieridae</taxon>
        <taxon>Dismorphiinae</taxon>
        <taxon>Leptidea</taxon>
    </lineage>
</organism>
<dbReference type="SMART" id="SM00042">
    <property type="entry name" value="CUB"/>
    <property type="match status" value="1"/>
</dbReference>
<dbReference type="InterPro" id="IPR035914">
    <property type="entry name" value="Sperma_CUB_dom_sf"/>
</dbReference>
<sequence>MEISRTNVHNHYLYNYNQDIFSLSNVPKRRVKREEQDPRCEKFLFDSKDQKYISHPYGTESKNNYYYSGLDCVTVISGAEGTVVELTFIDMFHVEYHPECKYDYLEIRDGLRGYAKLLDKVCGEAFPRQIRSTGPNVWLKFHSDDTIEYEGFRISINFIQMSTSVTTKGAEGSKSGVDDNGNIMYIRLYVSKAGRGSLFNATYTAYRSLDPNKDDNTCIDINLKCDGIAHCRLKGDEENDDCKGEKVSTIKQTHILVILIIFSLILSGMSFVFLFKCIRKLYQDHKIIKPISIDSDYIQETRLEDEEPWRREVEAVHDVEDVKIERNGKRRSDVSRREESIRSKKREEKKEIRDVLNQHISQVQSLAKKIDCSKSTLKKLCLTFK</sequence>
<evidence type="ECO:0000313" key="6">
    <source>
        <dbReference type="EMBL" id="VVC86370.1"/>
    </source>
</evidence>
<dbReference type="SUPFAM" id="SSF49854">
    <property type="entry name" value="Spermadhesin, CUB domain"/>
    <property type="match status" value="1"/>
</dbReference>
<dbReference type="EMBL" id="FZQP02000003">
    <property type="protein sequence ID" value="VVC86370.1"/>
    <property type="molecule type" value="Genomic_DNA"/>
</dbReference>
<dbReference type="InterPro" id="IPR000859">
    <property type="entry name" value="CUB_dom"/>
</dbReference>
<keyword evidence="4" id="KW-1133">Transmembrane helix</keyword>
<evidence type="ECO:0000313" key="7">
    <source>
        <dbReference type="Proteomes" id="UP000324832"/>
    </source>
</evidence>
<dbReference type="PANTHER" id="PTHR24251:SF28">
    <property type="entry name" value="NEUROPILIN AND TOLLOID-LIKE, ISOFORM B"/>
    <property type="match status" value="1"/>
</dbReference>
<dbReference type="FunFam" id="2.60.120.290:FF:000005">
    <property type="entry name" value="Procollagen C-endopeptidase enhancer 1"/>
    <property type="match status" value="1"/>
</dbReference>
<feature type="transmembrane region" description="Helical" evidence="4">
    <location>
        <begin position="255"/>
        <end position="275"/>
    </location>
</feature>
<evidence type="ECO:0000256" key="3">
    <source>
        <dbReference type="PROSITE-ProRule" id="PRU00059"/>
    </source>
</evidence>
<reference evidence="6 7" key="1">
    <citation type="submission" date="2017-07" db="EMBL/GenBank/DDBJ databases">
        <authorList>
            <person name="Talla V."/>
            <person name="Backstrom N."/>
        </authorList>
    </citation>
    <scope>NUCLEOTIDE SEQUENCE [LARGE SCALE GENOMIC DNA]</scope>
</reference>
<dbReference type="CDD" id="cd00041">
    <property type="entry name" value="CUB"/>
    <property type="match status" value="1"/>
</dbReference>
<keyword evidence="4" id="KW-0472">Membrane</keyword>
<proteinExistence type="predicted"/>
<keyword evidence="1" id="KW-0677">Repeat</keyword>
<dbReference type="Proteomes" id="UP000324832">
    <property type="component" value="Unassembled WGS sequence"/>
</dbReference>
<accession>A0A5E4PKE0</accession>
<name>A0A5E4PKE0_9NEOP</name>